<evidence type="ECO:0000259" key="7">
    <source>
        <dbReference type="PROSITE" id="PS51704"/>
    </source>
</evidence>
<dbReference type="GO" id="GO:0006629">
    <property type="term" value="P:lipid metabolic process"/>
    <property type="evidence" value="ECO:0007669"/>
    <property type="project" value="InterPro"/>
</dbReference>
<dbReference type="GO" id="GO:0006071">
    <property type="term" value="P:glycerol metabolic process"/>
    <property type="evidence" value="ECO:0007669"/>
    <property type="project" value="UniProtKB-KW"/>
</dbReference>
<dbReference type="PROSITE" id="PS51318">
    <property type="entry name" value="TAT"/>
    <property type="match status" value="1"/>
</dbReference>
<dbReference type="SUPFAM" id="SSF51695">
    <property type="entry name" value="PLC-like phosphodiesterases"/>
    <property type="match status" value="1"/>
</dbReference>
<organism evidence="8 9">
    <name type="scientific">Novosphingobium aureum</name>
    <dbReference type="NCBI Taxonomy" id="2792964"/>
    <lineage>
        <taxon>Bacteria</taxon>
        <taxon>Pseudomonadati</taxon>
        <taxon>Pseudomonadota</taxon>
        <taxon>Alphaproteobacteria</taxon>
        <taxon>Sphingomonadales</taxon>
        <taxon>Sphingomonadaceae</taxon>
        <taxon>Novosphingobium</taxon>
    </lineage>
</organism>
<protein>
    <recommendedName>
        <fullName evidence="2">glycerophosphodiester phosphodiesterase</fullName>
        <ecNumber evidence="2">3.1.4.46</ecNumber>
    </recommendedName>
</protein>
<dbReference type="InterPro" id="IPR017946">
    <property type="entry name" value="PLC-like_Pdiesterase_TIM-brl"/>
</dbReference>
<dbReference type="EMBL" id="JADZGI010000005">
    <property type="protein sequence ID" value="MBH0114960.1"/>
    <property type="molecule type" value="Genomic_DNA"/>
</dbReference>
<comment type="caution">
    <text evidence="8">The sequence shown here is derived from an EMBL/GenBank/DDBJ whole genome shotgun (WGS) entry which is preliminary data.</text>
</comment>
<dbReference type="Gene3D" id="3.20.20.190">
    <property type="entry name" value="Phosphatidylinositol (PI) phosphodiesterase"/>
    <property type="match status" value="1"/>
</dbReference>
<dbReference type="PANTHER" id="PTHR43620:SF7">
    <property type="entry name" value="GLYCEROPHOSPHODIESTER PHOSPHODIESTERASE GDPD5-RELATED"/>
    <property type="match status" value="1"/>
</dbReference>
<dbReference type="GO" id="GO:0008889">
    <property type="term" value="F:glycerophosphodiester phosphodiesterase activity"/>
    <property type="evidence" value="ECO:0007669"/>
    <property type="project" value="UniProtKB-EC"/>
</dbReference>
<sequence>MNDTTLSRRTLLRAGAGAALAGAAPGALEARTQTSVPAPRTAPAKPLLISHRGASALRPEHTLASYAKAIEDGADFVEPDLVATKDGVLIARHENNIADTTDVAARPEFAERKATRTIDGKDVTGWFTEDFTLAEIKSLRAVERLPVEMRGESHRYDGQFQLLTLAEIADFVGAEAAARGRTIGLIPELKHSTHFRGIGLPLEERFLAAVEDSSILQSAPVIVQSFEVSNLQWLRPRIAGQSNIELLQLTVPMDVCPADLAKSGKGMTYAQMHSPEGLARLREYADWVSPILQSIIPFGTMDGKPGPLGTPTALVRDAHAAGLKVSTWTFRPENVFLPTDYRGEGGEAARHDEGSVRMMQAYVATGIDSFFTDDPALGRRAIDTMPGI</sequence>
<dbReference type="AlphaFoldDB" id="A0A931HF23"/>
<dbReference type="RefSeq" id="WP_197166993.1">
    <property type="nucleotide sequence ID" value="NZ_JADZGI010000005.1"/>
</dbReference>
<keyword evidence="9" id="KW-1185">Reference proteome</keyword>
<reference evidence="8" key="1">
    <citation type="submission" date="2020-11" db="EMBL/GenBank/DDBJ databases">
        <title>Novosphingobium aureum sp. nov., a marine bacterium isolated from sediment of a salt flat.</title>
        <authorList>
            <person name="Yoo Y."/>
            <person name="Kim J.-J."/>
        </authorList>
    </citation>
    <scope>NUCLEOTIDE SEQUENCE</scope>
    <source>
        <strain evidence="8">YJ-S2-02</strain>
    </source>
</reference>
<proteinExistence type="inferred from homology"/>
<evidence type="ECO:0000256" key="6">
    <source>
        <dbReference type="ARBA" id="ARBA00047512"/>
    </source>
</evidence>
<dbReference type="PROSITE" id="PS51704">
    <property type="entry name" value="GP_PDE"/>
    <property type="match status" value="1"/>
</dbReference>
<evidence type="ECO:0000313" key="9">
    <source>
        <dbReference type="Proteomes" id="UP000617634"/>
    </source>
</evidence>
<keyword evidence="5" id="KW-0378">Hydrolase</keyword>
<accession>A0A931HF23</accession>
<comment type="catalytic activity">
    <reaction evidence="6">
        <text>a sn-glycero-3-phosphodiester + H2O = an alcohol + sn-glycerol 3-phosphate + H(+)</text>
        <dbReference type="Rhea" id="RHEA:12969"/>
        <dbReference type="ChEBI" id="CHEBI:15377"/>
        <dbReference type="ChEBI" id="CHEBI:15378"/>
        <dbReference type="ChEBI" id="CHEBI:30879"/>
        <dbReference type="ChEBI" id="CHEBI:57597"/>
        <dbReference type="ChEBI" id="CHEBI:83408"/>
        <dbReference type="EC" id="3.1.4.46"/>
    </reaction>
</comment>
<evidence type="ECO:0000313" key="8">
    <source>
        <dbReference type="EMBL" id="MBH0114960.1"/>
    </source>
</evidence>
<keyword evidence="3" id="KW-0732">Signal</keyword>
<dbReference type="InterPro" id="IPR006311">
    <property type="entry name" value="TAT_signal"/>
</dbReference>
<dbReference type="PANTHER" id="PTHR43620">
    <property type="entry name" value="GLYCEROPHOSPHORYL DIESTER PHOSPHODIESTERASE"/>
    <property type="match status" value="1"/>
</dbReference>
<dbReference type="EC" id="3.1.4.46" evidence="2"/>
<feature type="domain" description="GP-PDE" evidence="7">
    <location>
        <begin position="46"/>
        <end position="382"/>
    </location>
</feature>
<evidence type="ECO:0000256" key="2">
    <source>
        <dbReference type="ARBA" id="ARBA00012247"/>
    </source>
</evidence>
<gene>
    <name evidence="8" type="ORF">I5E68_18600</name>
</gene>
<evidence type="ECO:0000256" key="5">
    <source>
        <dbReference type="ARBA" id="ARBA00022801"/>
    </source>
</evidence>
<comment type="similarity">
    <text evidence="1">Belongs to the glycerophosphoryl diester phosphodiesterase family.</text>
</comment>
<dbReference type="Pfam" id="PF03009">
    <property type="entry name" value="GDPD"/>
    <property type="match status" value="1"/>
</dbReference>
<evidence type="ECO:0000256" key="4">
    <source>
        <dbReference type="ARBA" id="ARBA00022798"/>
    </source>
</evidence>
<dbReference type="GO" id="GO:0042597">
    <property type="term" value="C:periplasmic space"/>
    <property type="evidence" value="ECO:0007669"/>
    <property type="project" value="TreeGrafter"/>
</dbReference>
<name>A0A931HF23_9SPHN</name>
<keyword evidence="4" id="KW-0319">Glycerol metabolism</keyword>
<evidence type="ECO:0000256" key="3">
    <source>
        <dbReference type="ARBA" id="ARBA00022729"/>
    </source>
</evidence>
<dbReference type="Proteomes" id="UP000617634">
    <property type="component" value="Unassembled WGS sequence"/>
</dbReference>
<evidence type="ECO:0000256" key="1">
    <source>
        <dbReference type="ARBA" id="ARBA00007277"/>
    </source>
</evidence>
<dbReference type="InterPro" id="IPR030395">
    <property type="entry name" value="GP_PDE_dom"/>
</dbReference>